<name>A0ABW3JQ46_9FLAO</name>
<keyword evidence="3" id="KW-1185">Reference proteome</keyword>
<gene>
    <name evidence="2" type="ORF">ACFQ1U_05335</name>
</gene>
<reference evidence="3" key="1">
    <citation type="journal article" date="2019" name="Int. J. Syst. Evol. Microbiol.">
        <title>The Global Catalogue of Microorganisms (GCM) 10K type strain sequencing project: providing services to taxonomists for standard genome sequencing and annotation.</title>
        <authorList>
            <consortium name="The Broad Institute Genomics Platform"/>
            <consortium name="The Broad Institute Genome Sequencing Center for Infectious Disease"/>
            <person name="Wu L."/>
            <person name="Ma J."/>
        </authorList>
    </citation>
    <scope>NUCLEOTIDE SEQUENCE [LARGE SCALE GENOMIC DNA]</scope>
    <source>
        <strain evidence="3">CCUG 60527</strain>
    </source>
</reference>
<evidence type="ECO:0000313" key="2">
    <source>
        <dbReference type="EMBL" id="MFD0992618.1"/>
    </source>
</evidence>
<dbReference type="RefSeq" id="WP_386106089.1">
    <property type="nucleotide sequence ID" value="NZ_JBHTJR010000029.1"/>
</dbReference>
<evidence type="ECO:0000313" key="3">
    <source>
        <dbReference type="Proteomes" id="UP001597062"/>
    </source>
</evidence>
<evidence type="ECO:0000256" key="1">
    <source>
        <dbReference type="SAM" id="SignalP"/>
    </source>
</evidence>
<comment type="caution">
    <text evidence="2">The sequence shown here is derived from an EMBL/GenBank/DDBJ whole genome shotgun (WGS) entry which is preliminary data.</text>
</comment>
<evidence type="ECO:0008006" key="4">
    <source>
        <dbReference type="Google" id="ProtNLM"/>
    </source>
</evidence>
<proteinExistence type="predicted"/>
<keyword evidence="1" id="KW-0732">Signal</keyword>
<dbReference type="Proteomes" id="UP001597062">
    <property type="component" value="Unassembled WGS sequence"/>
</dbReference>
<protein>
    <recommendedName>
        <fullName evidence="4">Lipoprotein</fullName>
    </recommendedName>
</protein>
<sequence>MKLIKLLSLLLITLGITQCASKKLVTNPPFTITKTTYTNWVGGMEGVSGINVTVYYTAPKTIAFDSIYYKGKKAAVSFKGNDAEKIVMAQFNTSSVNSKKDLQLQKDTAGEYGNTLPNVTSNFPFELKDNEAIISYKENNTTKYFKITNLTQGKKVMYQ</sequence>
<feature type="signal peptide" evidence="1">
    <location>
        <begin position="1"/>
        <end position="20"/>
    </location>
</feature>
<dbReference type="EMBL" id="JBHTJR010000029">
    <property type="protein sequence ID" value="MFD0992618.1"/>
    <property type="molecule type" value="Genomic_DNA"/>
</dbReference>
<organism evidence="2 3">
    <name type="scientific">Tenacibaculum geojense</name>
    <dbReference type="NCBI Taxonomy" id="915352"/>
    <lineage>
        <taxon>Bacteria</taxon>
        <taxon>Pseudomonadati</taxon>
        <taxon>Bacteroidota</taxon>
        <taxon>Flavobacteriia</taxon>
        <taxon>Flavobacteriales</taxon>
        <taxon>Flavobacteriaceae</taxon>
        <taxon>Tenacibaculum</taxon>
    </lineage>
</organism>
<accession>A0ABW3JQ46</accession>
<feature type="chain" id="PRO_5046793497" description="Lipoprotein" evidence="1">
    <location>
        <begin position="21"/>
        <end position="159"/>
    </location>
</feature>